<feature type="compositionally biased region" description="Basic and acidic residues" evidence="2">
    <location>
        <begin position="1"/>
        <end position="13"/>
    </location>
</feature>
<feature type="region of interest" description="Disordered" evidence="2">
    <location>
        <begin position="1000"/>
        <end position="1033"/>
    </location>
</feature>
<keyword evidence="6" id="KW-0808">Transferase</keyword>
<feature type="domain" description="DUF6594" evidence="4">
    <location>
        <begin position="924"/>
        <end position="1228"/>
    </location>
</feature>
<feature type="region of interest" description="Disordered" evidence="2">
    <location>
        <begin position="857"/>
        <end position="876"/>
    </location>
</feature>
<feature type="coiled-coil region" evidence="1">
    <location>
        <begin position="951"/>
        <end position="978"/>
    </location>
</feature>
<dbReference type="PANTHER" id="PTHR42078:SF1">
    <property type="entry name" value="GLUCAN 1, 4-ALPHA-GLUCOSIDASE"/>
    <property type="match status" value="1"/>
</dbReference>
<feature type="compositionally biased region" description="Low complexity" evidence="2">
    <location>
        <begin position="123"/>
        <end position="135"/>
    </location>
</feature>
<keyword evidence="7" id="KW-1185">Reference proteome</keyword>
<keyword evidence="3" id="KW-1133">Transmembrane helix</keyword>
<feature type="transmembrane region" description="Helical" evidence="3">
    <location>
        <begin position="387"/>
        <end position="412"/>
    </location>
</feature>
<feature type="transmembrane region" description="Helical" evidence="3">
    <location>
        <begin position="1157"/>
        <end position="1177"/>
    </location>
</feature>
<proteinExistence type="predicted"/>
<evidence type="ECO:0000313" key="7">
    <source>
        <dbReference type="Proteomes" id="UP000249619"/>
    </source>
</evidence>
<feature type="region of interest" description="Disordered" evidence="2">
    <location>
        <begin position="1"/>
        <end position="181"/>
    </location>
</feature>
<feature type="compositionally biased region" description="Polar residues" evidence="2">
    <location>
        <begin position="161"/>
        <end position="178"/>
    </location>
</feature>
<evidence type="ECO:0000256" key="2">
    <source>
        <dbReference type="SAM" id="MobiDB-lite"/>
    </source>
</evidence>
<dbReference type="STRING" id="183478.A0A364N362"/>
<feature type="domain" description="DUF7820" evidence="5">
    <location>
        <begin position="443"/>
        <end position="774"/>
    </location>
</feature>
<feature type="compositionally biased region" description="Acidic residues" evidence="2">
    <location>
        <begin position="20"/>
        <end position="34"/>
    </location>
</feature>
<dbReference type="EC" id="2.3.3.10" evidence="6"/>
<keyword evidence="3" id="KW-0472">Membrane</keyword>
<feature type="transmembrane region" description="Helical" evidence="3">
    <location>
        <begin position="1217"/>
        <end position="1236"/>
    </location>
</feature>
<dbReference type="GO" id="GO:0004421">
    <property type="term" value="F:hydroxymethylglutaryl-CoA synthase activity"/>
    <property type="evidence" value="ECO:0007669"/>
    <property type="project" value="UniProtKB-EC"/>
</dbReference>
<organism evidence="6 7">
    <name type="scientific">Stemphylium lycopersici</name>
    <name type="common">Tomato gray leaf spot disease fungus</name>
    <name type="synonym">Thyrospora lycopersici</name>
    <dbReference type="NCBI Taxonomy" id="183478"/>
    <lineage>
        <taxon>Eukaryota</taxon>
        <taxon>Fungi</taxon>
        <taxon>Dikarya</taxon>
        <taxon>Ascomycota</taxon>
        <taxon>Pezizomycotina</taxon>
        <taxon>Dothideomycetes</taxon>
        <taxon>Pleosporomycetidae</taxon>
        <taxon>Pleosporales</taxon>
        <taxon>Pleosporineae</taxon>
        <taxon>Pleosporaceae</taxon>
        <taxon>Stemphylium</taxon>
    </lineage>
</organism>
<sequence>MDRRSNDDNEPSRRLSNPDVFDDDYEIDPNEDDFMPSVSDGFRPANASDAWHSDRQDHDRISFPQRQASTSKPSNNTNNDLRRTATRNSTAKVQDPMMQDGRSALNRGPSHRSPPGHAHRDSVSSTASFATTSNSENPFQTGPSHPYGMYPQLSMARPLSVATSSTERQPHRSMSLQRPTHPYAMYSQSGIVDEESPEEPVQPSVPQVQSAIPVGFPGLNNGYHRVLGPDGEEQDIIGPDGHTEQLPPYSRYPEEGPTKASLAAEASASRVVPAPIQVDTEDPFNTPASPVSPLSATSFSAPVLPVAPLLPAVTPARLPPQRPETQTGNAAPASSSTAPSNSTIPAEPSDSSSASLLTNENHFSEKAEPTAGKVNWRKRKLWGKVPMGVALLTLVLVLVFAIALGAAIGTFAAKKQGGQDGDDDEDRPQEEAQPQITGQNGSLFDAVPISTPPGLSPLPPGSFALPLGIPQESNPGCLTQANQYSAWSCKMTFAPLVLTINDTVIDGDTIQVVSMGSGPSVPDDVILYGLQTPLLEMKPMELVLDLDYKAYGPAYHFSARYDKLVILPPEDLNLGSALTKREDVKYRQRFEVKPGDYPWYCYWNSTYIEGYIYSQDNSTAASFTSFPTEWPTPTPSTFDTAAVDALTIAAATTTDDALSYPTQTAEVTVTASPVDVQARDTSSDASSPPRMPPYPRIVKIEERRLPDSPQPYCQQMLLLDNGEITTAPSSNDSPIRIWLQESDPSYQDYFDAQPSETATSDSDKKIKRQSSLEMQKRADPSDACHSFMSGIDIRPRSGRLHRAPAFQPGDVVIIRVTEDDRVMWKKMVVETLDPSDSAARCAHEERENIPMTDIHQAENRPEAQPTRDLESGSCTEMEASKKSWETRFREYFVRKRRREEVTNEKVISVAKCALRPATERPRGYPQLAAFQSCKTSFSIYRSFDYLHSRAILELQDQLRVLEEELERLDATQASSNKDKERNRVSSRATDLLAALREYQETQGSLQSRTGPGPGGAPGHDEDVQFSERQQPRGKQILSKRAMMLEEIQDKLSRYDELLVKARELAGFRRPSRREQTNLRRWFWLKSPLSYEREELYVQLESDLITLKPPVKESGPLDEWVEVAVARLPKRVRKHWYQVGSRNTDMPLFNDARIEKSAVLIVVLVLLSLLAVPVLVMYRTTWQGGRSSTLNNIGLLIGFSLSFSATMGFITGAKRAELFAATAAYCAVLIVFIGNFNNDGVLAGEERIAVGEN</sequence>
<dbReference type="Proteomes" id="UP000249619">
    <property type="component" value="Unassembled WGS sequence"/>
</dbReference>
<feature type="compositionally biased region" description="Polar residues" evidence="2">
    <location>
        <begin position="64"/>
        <end position="79"/>
    </location>
</feature>
<feature type="compositionally biased region" description="Basic and acidic residues" evidence="2">
    <location>
        <begin position="51"/>
        <end position="61"/>
    </location>
</feature>
<evidence type="ECO:0000256" key="3">
    <source>
        <dbReference type="SAM" id="Phobius"/>
    </source>
</evidence>
<accession>A0A364N362</accession>
<keyword evidence="3" id="KW-0812">Transmembrane</keyword>
<dbReference type="OrthoDB" id="5384459at2759"/>
<feature type="region of interest" description="Disordered" evidence="2">
    <location>
        <begin position="675"/>
        <end position="694"/>
    </location>
</feature>
<feature type="compositionally biased region" description="Polar residues" evidence="2">
    <location>
        <begin position="1000"/>
        <end position="1009"/>
    </location>
</feature>
<feature type="region of interest" description="Disordered" evidence="2">
    <location>
        <begin position="414"/>
        <end position="443"/>
    </location>
</feature>
<feature type="transmembrane region" description="Helical" evidence="3">
    <location>
        <begin position="1189"/>
        <end position="1211"/>
    </location>
</feature>
<gene>
    <name evidence="6" type="ORF">DDE83_004837</name>
</gene>
<keyword evidence="6" id="KW-0012">Acyltransferase</keyword>
<dbReference type="InterPro" id="IPR056722">
    <property type="entry name" value="DUF7820"/>
</dbReference>
<feature type="region of interest" description="Disordered" evidence="2">
    <location>
        <begin position="314"/>
        <end position="356"/>
    </location>
</feature>
<evidence type="ECO:0000313" key="6">
    <source>
        <dbReference type="EMBL" id="RAR10805.1"/>
    </source>
</evidence>
<evidence type="ECO:0000256" key="1">
    <source>
        <dbReference type="SAM" id="Coils"/>
    </source>
</evidence>
<feature type="region of interest" description="Disordered" evidence="2">
    <location>
        <begin position="750"/>
        <end position="784"/>
    </location>
</feature>
<dbReference type="AlphaFoldDB" id="A0A364N362"/>
<dbReference type="Pfam" id="PF25130">
    <property type="entry name" value="DUF7820"/>
    <property type="match status" value="1"/>
</dbReference>
<dbReference type="Pfam" id="PF20237">
    <property type="entry name" value="DUF6594"/>
    <property type="match status" value="1"/>
</dbReference>
<keyword evidence="1" id="KW-0175">Coiled coil</keyword>
<feature type="compositionally biased region" description="Low complexity" evidence="2">
    <location>
        <begin position="329"/>
        <end position="346"/>
    </location>
</feature>
<dbReference type="InterPro" id="IPR046529">
    <property type="entry name" value="DUF6594"/>
</dbReference>
<feature type="compositionally biased region" description="Polar residues" evidence="2">
    <location>
        <begin position="432"/>
        <end position="442"/>
    </location>
</feature>
<dbReference type="EMBL" id="QGDH01000062">
    <property type="protein sequence ID" value="RAR10805.1"/>
    <property type="molecule type" value="Genomic_DNA"/>
</dbReference>
<reference evidence="7" key="1">
    <citation type="submission" date="2018-05" db="EMBL/GenBank/DDBJ databases">
        <title>Draft genome sequence of Stemphylium lycopersici strain CIDEFI 213.</title>
        <authorList>
            <person name="Medina R."/>
            <person name="Franco M.E.E."/>
            <person name="Lucentini C.G."/>
            <person name="Saparrat M.C.N."/>
            <person name="Balatti P.A."/>
        </authorList>
    </citation>
    <scope>NUCLEOTIDE SEQUENCE [LARGE SCALE GENOMIC DNA]</scope>
    <source>
        <strain evidence="7">CIDEFI 213</strain>
    </source>
</reference>
<dbReference type="PANTHER" id="PTHR42078">
    <property type="entry name" value="GLUCAN 1, 4-ALPHA-GLUCOSIDASE"/>
    <property type="match status" value="1"/>
</dbReference>
<comment type="caution">
    <text evidence="6">The sequence shown here is derived from an EMBL/GenBank/DDBJ whole genome shotgun (WGS) entry which is preliminary data.</text>
</comment>
<evidence type="ECO:0000259" key="4">
    <source>
        <dbReference type="Pfam" id="PF20237"/>
    </source>
</evidence>
<name>A0A364N362_STELY</name>
<evidence type="ECO:0000259" key="5">
    <source>
        <dbReference type="Pfam" id="PF25130"/>
    </source>
</evidence>
<feature type="compositionally biased region" description="Basic and acidic residues" evidence="2">
    <location>
        <begin position="857"/>
        <end position="870"/>
    </location>
</feature>
<feature type="region of interest" description="Disordered" evidence="2">
    <location>
        <begin position="232"/>
        <end position="266"/>
    </location>
</feature>
<protein>
    <submittedName>
        <fullName evidence="6">Glucan 4-alpha-glucosidase-like protein</fullName>
        <ecNumber evidence="6">2.3.3.10</ecNumber>
    </submittedName>
</protein>